<organism evidence="1 2">
    <name type="scientific">Melia azedarach</name>
    <name type="common">Chinaberry tree</name>
    <dbReference type="NCBI Taxonomy" id="155640"/>
    <lineage>
        <taxon>Eukaryota</taxon>
        <taxon>Viridiplantae</taxon>
        <taxon>Streptophyta</taxon>
        <taxon>Embryophyta</taxon>
        <taxon>Tracheophyta</taxon>
        <taxon>Spermatophyta</taxon>
        <taxon>Magnoliopsida</taxon>
        <taxon>eudicotyledons</taxon>
        <taxon>Gunneridae</taxon>
        <taxon>Pentapetalae</taxon>
        <taxon>rosids</taxon>
        <taxon>malvids</taxon>
        <taxon>Sapindales</taxon>
        <taxon>Meliaceae</taxon>
        <taxon>Melia</taxon>
    </lineage>
</organism>
<dbReference type="Proteomes" id="UP001164539">
    <property type="component" value="Chromosome 6"/>
</dbReference>
<evidence type="ECO:0000313" key="1">
    <source>
        <dbReference type="EMBL" id="KAJ4716600.1"/>
    </source>
</evidence>
<evidence type="ECO:0000313" key="2">
    <source>
        <dbReference type="Proteomes" id="UP001164539"/>
    </source>
</evidence>
<proteinExistence type="predicted"/>
<protein>
    <submittedName>
        <fullName evidence="1">Uncharacterized protein</fullName>
    </submittedName>
</protein>
<accession>A0ACC1XZE3</accession>
<reference evidence="1 2" key="1">
    <citation type="journal article" date="2023" name="Science">
        <title>Complex scaffold remodeling in plant triterpene biosynthesis.</title>
        <authorList>
            <person name="De La Pena R."/>
            <person name="Hodgson H."/>
            <person name="Liu J.C."/>
            <person name="Stephenson M.J."/>
            <person name="Martin A.C."/>
            <person name="Owen C."/>
            <person name="Harkess A."/>
            <person name="Leebens-Mack J."/>
            <person name="Jimenez L.E."/>
            <person name="Osbourn A."/>
            <person name="Sattely E.S."/>
        </authorList>
    </citation>
    <scope>NUCLEOTIDE SEQUENCE [LARGE SCALE GENOMIC DNA]</scope>
    <source>
        <strain evidence="2">cv. JPN11</strain>
        <tissue evidence="1">Leaf</tissue>
    </source>
</reference>
<gene>
    <name evidence="1" type="ORF">OWV82_011592</name>
</gene>
<sequence length="74" mass="8329">MQAVTNLSSRSAGAKTHSFEGRRELLKWGVVEKRDGLLQEVKDGESSFKFEFGEETTKWLARVLTCILPTKVEA</sequence>
<keyword evidence="2" id="KW-1185">Reference proteome</keyword>
<comment type="caution">
    <text evidence="1">The sequence shown here is derived from an EMBL/GenBank/DDBJ whole genome shotgun (WGS) entry which is preliminary data.</text>
</comment>
<name>A0ACC1XZE3_MELAZ</name>
<dbReference type="EMBL" id="CM051399">
    <property type="protein sequence ID" value="KAJ4716600.1"/>
    <property type="molecule type" value="Genomic_DNA"/>
</dbReference>